<evidence type="ECO:0000256" key="9">
    <source>
        <dbReference type="RuleBase" id="RU000488"/>
    </source>
</evidence>
<evidence type="ECO:0000256" key="1">
    <source>
        <dbReference type="ARBA" id="ARBA00004141"/>
    </source>
</evidence>
<dbReference type="Pfam" id="PF00153">
    <property type="entry name" value="Mito_carr"/>
    <property type="match status" value="3"/>
</dbReference>
<dbReference type="SUPFAM" id="SSF103506">
    <property type="entry name" value="Mitochondrial carrier"/>
    <property type="match status" value="1"/>
</dbReference>
<evidence type="ECO:0000256" key="7">
    <source>
        <dbReference type="ARBA" id="ARBA00023136"/>
    </source>
</evidence>
<comment type="similarity">
    <text evidence="2 9">Belongs to the mitochondrial carrier (TC 2.A.29) family.</text>
</comment>
<proteinExistence type="inferred from homology"/>
<comment type="caution">
    <text evidence="12">The sequence shown here is derived from an EMBL/GenBank/DDBJ whole genome shotgun (WGS) entry which is preliminary data.</text>
</comment>
<dbReference type="PROSITE" id="PS50920">
    <property type="entry name" value="SOLCAR"/>
    <property type="match status" value="3"/>
</dbReference>
<dbReference type="Proteomes" id="UP001497392">
    <property type="component" value="Unassembled WGS sequence"/>
</dbReference>
<evidence type="ECO:0000313" key="13">
    <source>
        <dbReference type="Proteomes" id="UP001497392"/>
    </source>
</evidence>
<feature type="repeat" description="Solcar" evidence="8">
    <location>
        <begin position="25"/>
        <end position="113"/>
    </location>
</feature>
<accession>A0ABP1GCP4</accession>
<keyword evidence="3 9" id="KW-0813">Transport</keyword>
<evidence type="ECO:0000256" key="2">
    <source>
        <dbReference type="ARBA" id="ARBA00006375"/>
    </source>
</evidence>
<keyword evidence="4 8" id="KW-0812">Transmembrane</keyword>
<feature type="repeat" description="Solcar" evidence="8">
    <location>
        <begin position="233"/>
        <end position="318"/>
    </location>
</feature>
<feature type="region of interest" description="Disordered" evidence="10">
    <location>
        <begin position="320"/>
        <end position="342"/>
    </location>
</feature>
<keyword evidence="5" id="KW-0677">Repeat</keyword>
<evidence type="ECO:0000256" key="8">
    <source>
        <dbReference type="PROSITE-ProRule" id="PRU00282"/>
    </source>
</evidence>
<evidence type="ECO:0000256" key="6">
    <source>
        <dbReference type="ARBA" id="ARBA00022989"/>
    </source>
</evidence>
<dbReference type="Gene3D" id="1.50.40.10">
    <property type="entry name" value="Mitochondrial carrier domain"/>
    <property type="match status" value="2"/>
</dbReference>
<reference evidence="12 13" key="1">
    <citation type="submission" date="2024-06" db="EMBL/GenBank/DDBJ databases">
        <authorList>
            <person name="Kraege A."/>
            <person name="Thomma B."/>
        </authorList>
    </citation>
    <scope>NUCLEOTIDE SEQUENCE [LARGE SCALE GENOMIC DNA]</scope>
</reference>
<dbReference type="PANTHER" id="PTHR45683">
    <property type="entry name" value="MITOCHONDRIAL NICOTINAMIDE ADENINE DINUCLEOTIDE TRANSPORTER 1-RELATED-RELATED"/>
    <property type="match status" value="1"/>
</dbReference>
<dbReference type="InterPro" id="IPR002067">
    <property type="entry name" value="MCP"/>
</dbReference>
<feature type="transmembrane region" description="Helical" evidence="11">
    <location>
        <begin position="127"/>
        <end position="151"/>
    </location>
</feature>
<name>A0ABP1GCP4_9CHLO</name>
<evidence type="ECO:0000256" key="4">
    <source>
        <dbReference type="ARBA" id="ARBA00022692"/>
    </source>
</evidence>
<sequence>MAPGQARTGPGQSSPGFLPRIYWDDPAVVNCLAGGLAGAVTATFVCPLDVLKTRLQVQRKVPGVHYAGIGGSLKQIFKNEGMKGLYRGLTPTLFALLPNWAVYFTVYERLKISIGKKTAGNRYVAQPMVHMAAATGAGVATMLVTNPLWVVKTRLQTQHMGIRMGSAKGGQAPLYTGTFNALRRIARQEGIAGLYSGLLPSLIGVCHVAVQFPLYEACKAKLAERAGTTVDNLDPLSVVGVSAFSKMVASTVTYPHEVVRSHMHIAGSGPFKGFLKTCKQIKAEEGIKGFYRGCTTNLLRTTPAAALTFTSFEMLSRKMKKMGAKQRERTEEESEQQTALNS</sequence>
<evidence type="ECO:0000256" key="3">
    <source>
        <dbReference type="ARBA" id="ARBA00022448"/>
    </source>
</evidence>
<keyword evidence="6 11" id="KW-1133">Transmembrane helix</keyword>
<dbReference type="InterPro" id="IPR044712">
    <property type="entry name" value="SLC25A32-like"/>
</dbReference>
<dbReference type="InterPro" id="IPR018108">
    <property type="entry name" value="MCP_transmembrane"/>
</dbReference>
<evidence type="ECO:0000256" key="10">
    <source>
        <dbReference type="SAM" id="MobiDB-lite"/>
    </source>
</evidence>
<dbReference type="PRINTS" id="PR00926">
    <property type="entry name" value="MITOCARRIER"/>
</dbReference>
<comment type="subcellular location">
    <subcellularLocation>
        <location evidence="1">Membrane</location>
        <topology evidence="1">Multi-pass membrane protein</topology>
    </subcellularLocation>
</comment>
<feature type="transmembrane region" description="Helical" evidence="11">
    <location>
        <begin position="27"/>
        <end position="51"/>
    </location>
</feature>
<dbReference type="EMBL" id="CAXHTA020000018">
    <property type="protein sequence ID" value="CAL5228339.1"/>
    <property type="molecule type" value="Genomic_DNA"/>
</dbReference>
<keyword evidence="7 8" id="KW-0472">Membrane</keyword>
<dbReference type="InterPro" id="IPR023395">
    <property type="entry name" value="MCP_dom_sf"/>
</dbReference>
<feature type="transmembrane region" description="Helical" evidence="11">
    <location>
        <begin position="84"/>
        <end position="107"/>
    </location>
</feature>
<protein>
    <submittedName>
        <fullName evidence="12">G11449 protein</fullName>
    </submittedName>
</protein>
<evidence type="ECO:0000256" key="11">
    <source>
        <dbReference type="SAM" id="Phobius"/>
    </source>
</evidence>
<feature type="repeat" description="Solcar" evidence="8">
    <location>
        <begin position="125"/>
        <end position="221"/>
    </location>
</feature>
<gene>
    <name evidence="12" type="primary">g11449</name>
    <name evidence="12" type="ORF">VP750_LOCUS10245</name>
</gene>
<evidence type="ECO:0000313" key="12">
    <source>
        <dbReference type="EMBL" id="CAL5228339.1"/>
    </source>
</evidence>
<keyword evidence="13" id="KW-1185">Reference proteome</keyword>
<evidence type="ECO:0000256" key="5">
    <source>
        <dbReference type="ARBA" id="ARBA00022737"/>
    </source>
</evidence>
<organism evidence="12 13">
    <name type="scientific">Coccomyxa viridis</name>
    <dbReference type="NCBI Taxonomy" id="1274662"/>
    <lineage>
        <taxon>Eukaryota</taxon>
        <taxon>Viridiplantae</taxon>
        <taxon>Chlorophyta</taxon>
        <taxon>core chlorophytes</taxon>
        <taxon>Trebouxiophyceae</taxon>
        <taxon>Trebouxiophyceae incertae sedis</taxon>
        <taxon>Coccomyxaceae</taxon>
        <taxon>Coccomyxa</taxon>
    </lineage>
</organism>